<organism evidence="2 3">
    <name type="scientific">Symbiodinium microadriaticum</name>
    <name type="common">Dinoflagellate</name>
    <name type="synonym">Zooxanthella microadriatica</name>
    <dbReference type="NCBI Taxonomy" id="2951"/>
    <lineage>
        <taxon>Eukaryota</taxon>
        <taxon>Sar</taxon>
        <taxon>Alveolata</taxon>
        <taxon>Dinophyceae</taxon>
        <taxon>Suessiales</taxon>
        <taxon>Symbiodiniaceae</taxon>
        <taxon>Symbiodinium</taxon>
    </lineage>
</organism>
<gene>
    <name evidence="2" type="ORF">AK812_SmicGene10658</name>
</gene>
<reference evidence="2 3" key="1">
    <citation type="submission" date="2016-02" db="EMBL/GenBank/DDBJ databases">
        <title>Genome analysis of coral dinoflagellate symbionts highlights evolutionary adaptations to a symbiotic lifestyle.</title>
        <authorList>
            <person name="Aranda M."/>
            <person name="Li Y."/>
            <person name="Liew Y.J."/>
            <person name="Baumgarten S."/>
            <person name="Simakov O."/>
            <person name="Wilson M."/>
            <person name="Piel J."/>
            <person name="Ashoor H."/>
            <person name="Bougouffa S."/>
            <person name="Bajic V.B."/>
            <person name="Ryu T."/>
            <person name="Ravasi T."/>
            <person name="Bayer T."/>
            <person name="Micklem G."/>
            <person name="Kim H."/>
            <person name="Bhak J."/>
            <person name="Lajeunesse T.C."/>
            <person name="Voolstra C.R."/>
        </authorList>
    </citation>
    <scope>NUCLEOTIDE SEQUENCE [LARGE SCALE GENOMIC DNA]</scope>
    <source>
        <strain evidence="2 3">CCMP2467</strain>
    </source>
</reference>
<keyword evidence="3" id="KW-1185">Reference proteome</keyword>
<dbReference type="EMBL" id="LSRX01000168">
    <property type="protein sequence ID" value="OLQ06062.1"/>
    <property type="molecule type" value="Genomic_DNA"/>
</dbReference>
<feature type="compositionally biased region" description="Low complexity" evidence="1">
    <location>
        <begin position="31"/>
        <end position="41"/>
    </location>
</feature>
<evidence type="ECO:0000313" key="2">
    <source>
        <dbReference type="EMBL" id="OLQ06062.1"/>
    </source>
</evidence>
<feature type="region of interest" description="Disordered" evidence="1">
    <location>
        <begin position="1"/>
        <end position="59"/>
    </location>
</feature>
<accession>A0A1Q9EF52</accession>
<proteinExistence type="predicted"/>
<dbReference type="AlphaFoldDB" id="A0A1Q9EF52"/>
<sequence length="240" mass="25698">MFRKATGKAASKAESKTEGKAAAGPPPPPARSSGPAVAGSARTQTSPKGAPAEKGSATGPALGELMFITIEDGRHDAAGETTENDLKEARVDKLVAEQLNSQFRYKTLVAAHMNHILACKKCCGASKFGTHNGACSRVGKSLSFTKDTGRVLWMEVGEWVASEHAKKQEFRDKFAANYDKAKALEQAKVQGAKRACATVSKEQAVAAKQLFQDQLQVQKEGWTGPLLDNFCVYVVEWIAT</sequence>
<protein>
    <submittedName>
        <fullName evidence="2">Uncharacterized protein</fullName>
    </submittedName>
</protein>
<dbReference type="Proteomes" id="UP000186817">
    <property type="component" value="Unassembled WGS sequence"/>
</dbReference>
<name>A0A1Q9EF52_SYMMI</name>
<dbReference type="OrthoDB" id="10437952at2759"/>
<comment type="caution">
    <text evidence="2">The sequence shown here is derived from an EMBL/GenBank/DDBJ whole genome shotgun (WGS) entry which is preliminary data.</text>
</comment>
<evidence type="ECO:0000313" key="3">
    <source>
        <dbReference type="Proteomes" id="UP000186817"/>
    </source>
</evidence>
<evidence type="ECO:0000256" key="1">
    <source>
        <dbReference type="SAM" id="MobiDB-lite"/>
    </source>
</evidence>